<reference evidence="1" key="1">
    <citation type="submission" date="2020-07" db="EMBL/GenBank/DDBJ databases">
        <title>Genomic analysis of a strain of Sedimentibacter Hydroxybenzoicus DSM7310.</title>
        <authorList>
            <person name="Ma S."/>
        </authorList>
    </citation>
    <scope>NUCLEOTIDE SEQUENCE</scope>
    <source>
        <strain evidence="1">DSM 7310</strain>
    </source>
</reference>
<keyword evidence="2" id="KW-1185">Reference proteome</keyword>
<name>A0A974GVX7_SEDHY</name>
<proteinExistence type="predicted"/>
<dbReference type="EMBL" id="JACBNQ010000005">
    <property type="protein sequence ID" value="NYB73882.1"/>
    <property type="molecule type" value="Genomic_DNA"/>
</dbReference>
<dbReference type="AlphaFoldDB" id="A0A974GVX7"/>
<organism evidence="1 2">
    <name type="scientific">Sedimentibacter hydroxybenzoicus DSM 7310</name>
    <dbReference type="NCBI Taxonomy" id="1123245"/>
    <lineage>
        <taxon>Bacteria</taxon>
        <taxon>Bacillati</taxon>
        <taxon>Bacillota</taxon>
        <taxon>Tissierellia</taxon>
        <taxon>Sedimentibacter</taxon>
    </lineage>
</organism>
<comment type="caution">
    <text evidence="1">The sequence shown here is derived from an EMBL/GenBank/DDBJ whole genome shotgun (WGS) entry which is preliminary data.</text>
</comment>
<gene>
    <name evidence="1" type="ORF">HZF24_06980</name>
</gene>
<dbReference type="Proteomes" id="UP000611629">
    <property type="component" value="Unassembled WGS sequence"/>
</dbReference>
<protein>
    <submittedName>
        <fullName evidence="1">Uncharacterized protein</fullName>
    </submittedName>
</protein>
<dbReference type="InterPro" id="IPR036619">
    <property type="entry name" value="NinB_sf"/>
</dbReference>
<sequence length="188" mass="21661">MEKITGDAMEVTVKSGSITRDFTGDYHVTLIVPKEEQGNMEPLNQLLSDEKLKVCKIDHKKKKRSLDANAYCFVLCQKISEVIGNTKEFVYKQAVRQVGPFEITPIRNDAVERWIEVWESKGLGWQSEIMRDSKLEGYTTIINYYGSSTYDTKEMSLLLDEIITQAKELGINTMTPKEIEQLKERWGR</sequence>
<evidence type="ECO:0000313" key="1">
    <source>
        <dbReference type="EMBL" id="NYB73882.1"/>
    </source>
</evidence>
<dbReference type="Gene3D" id="1.10.3790.10">
    <property type="entry name" value="NinB"/>
    <property type="match status" value="1"/>
</dbReference>
<accession>A0A974GVX7</accession>
<dbReference type="RefSeq" id="WP_179237575.1">
    <property type="nucleotide sequence ID" value="NZ_JACBNQ010000005.1"/>
</dbReference>
<evidence type="ECO:0000313" key="2">
    <source>
        <dbReference type="Proteomes" id="UP000611629"/>
    </source>
</evidence>